<accession>A0A4R8IHB2</accession>
<evidence type="ECO:0000313" key="1">
    <source>
        <dbReference type="EMBL" id="TDX99607.1"/>
    </source>
</evidence>
<dbReference type="EMBL" id="SOQX01000007">
    <property type="protein sequence ID" value="TDX99607.1"/>
    <property type="molecule type" value="Genomic_DNA"/>
</dbReference>
<sequence>MRCKTGLWPFPAAVTEVKILFFDRDSLLISRYSNQVY</sequence>
<organism evidence="1 2">
    <name type="scientific">Thiohalophilus thiocyanatoxydans</name>
    <dbReference type="NCBI Taxonomy" id="381308"/>
    <lineage>
        <taxon>Bacteria</taxon>
        <taxon>Pseudomonadati</taxon>
        <taxon>Pseudomonadota</taxon>
        <taxon>Gammaproteobacteria</taxon>
        <taxon>Thiohalomonadales</taxon>
        <taxon>Thiohalophilaceae</taxon>
        <taxon>Thiohalophilus</taxon>
    </lineage>
</organism>
<protein>
    <submittedName>
        <fullName evidence="1">Uncharacterized protein</fullName>
    </submittedName>
</protein>
<evidence type="ECO:0000313" key="2">
    <source>
        <dbReference type="Proteomes" id="UP000294914"/>
    </source>
</evidence>
<dbReference type="Proteomes" id="UP000294914">
    <property type="component" value="Unassembled WGS sequence"/>
</dbReference>
<comment type="caution">
    <text evidence="1">The sequence shown here is derived from an EMBL/GenBank/DDBJ whole genome shotgun (WGS) entry which is preliminary data.</text>
</comment>
<dbReference type="AlphaFoldDB" id="A0A4R8IHB2"/>
<proteinExistence type="predicted"/>
<keyword evidence="2" id="KW-1185">Reference proteome</keyword>
<reference evidence="1 2" key="1">
    <citation type="submission" date="2019-03" db="EMBL/GenBank/DDBJ databases">
        <title>Genomic Encyclopedia of Type Strains, Phase IV (KMG-IV): sequencing the most valuable type-strain genomes for metagenomic binning, comparative biology and taxonomic classification.</title>
        <authorList>
            <person name="Goeker M."/>
        </authorList>
    </citation>
    <scope>NUCLEOTIDE SEQUENCE [LARGE SCALE GENOMIC DNA]</scope>
    <source>
        <strain evidence="1 2">DSM 16326</strain>
    </source>
</reference>
<name>A0A4R8IHB2_9GAMM</name>
<gene>
    <name evidence="1" type="ORF">EDC23_2391</name>
</gene>